<dbReference type="AlphaFoldDB" id="W9R631"/>
<dbReference type="PANTHER" id="PTHR18034">
    <property type="entry name" value="CELL CYCLE CONTROL PROTEIN CWF22-RELATED"/>
    <property type="match status" value="1"/>
</dbReference>
<dbReference type="GO" id="GO:0006417">
    <property type="term" value="P:regulation of translation"/>
    <property type="evidence" value="ECO:0007669"/>
    <property type="project" value="UniProtKB-KW"/>
</dbReference>
<evidence type="ECO:0000256" key="7">
    <source>
        <dbReference type="SAM" id="Coils"/>
    </source>
</evidence>
<keyword evidence="7" id="KW-0175">Coiled coil</keyword>
<dbReference type="InterPro" id="IPR050781">
    <property type="entry name" value="CWC22_splicing_factor"/>
</dbReference>
<organism evidence="10 11">
    <name type="scientific">Morus notabilis</name>
    <dbReference type="NCBI Taxonomy" id="981085"/>
    <lineage>
        <taxon>Eukaryota</taxon>
        <taxon>Viridiplantae</taxon>
        <taxon>Streptophyta</taxon>
        <taxon>Embryophyta</taxon>
        <taxon>Tracheophyta</taxon>
        <taxon>Spermatophyta</taxon>
        <taxon>Magnoliopsida</taxon>
        <taxon>eudicotyledons</taxon>
        <taxon>Gunneridae</taxon>
        <taxon>Pentapetalae</taxon>
        <taxon>rosids</taxon>
        <taxon>fabids</taxon>
        <taxon>Rosales</taxon>
        <taxon>Moraceae</taxon>
        <taxon>Moreae</taxon>
        <taxon>Morus</taxon>
    </lineage>
</organism>
<name>W9R631_9ROSA</name>
<comment type="similarity">
    <text evidence="2">Belongs to the CWC22 family.</text>
</comment>
<dbReference type="GO" id="GO:0000398">
    <property type="term" value="P:mRNA splicing, via spliceosome"/>
    <property type="evidence" value="ECO:0007669"/>
    <property type="project" value="TreeGrafter"/>
</dbReference>
<feature type="domain" description="MI" evidence="9">
    <location>
        <begin position="278"/>
        <end position="402"/>
    </location>
</feature>
<evidence type="ECO:0000313" key="11">
    <source>
        <dbReference type="Proteomes" id="UP000030645"/>
    </source>
</evidence>
<dbReference type="SMART" id="SM00544">
    <property type="entry name" value="MA3"/>
    <property type="match status" value="1"/>
</dbReference>
<dbReference type="EMBL" id="KE344648">
    <property type="protein sequence ID" value="EXB74476.1"/>
    <property type="molecule type" value="Genomic_DNA"/>
</dbReference>
<dbReference type="Pfam" id="PF02847">
    <property type="entry name" value="MA3"/>
    <property type="match status" value="1"/>
</dbReference>
<evidence type="ECO:0000313" key="10">
    <source>
        <dbReference type="EMBL" id="EXB74476.1"/>
    </source>
</evidence>
<keyword evidence="11" id="KW-1185">Reference proteome</keyword>
<dbReference type="eggNOG" id="KOG2140">
    <property type="taxonomic scope" value="Eukaryota"/>
</dbReference>
<evidence type="ECO:0000256" key="5">
    <source>
        <dbReference type="ARBA" id="ARBA00023187"/>
    </source>
</evidence>
<dbReference type="Gene3D" id="1.25.40.180">
    <property type="match status" value="2"/>
</dbReference>
<feature type="region of interest" description="Disordered" evidence="8">
    <location>
        <begin position="236"/>
        <end position="272"/>
    </location>
</feature>
<keyword evidence="5" id="KW-0508">mRNA splicing</keyword>
<evidence type="ECO:0000256" key="4">
    <source>
        <dbReference type="ARBA" id="ARBA00022845"/>
    </source>
</evidence>
<reference evidence="11" key="1">
    <citation type="submission" date="2013-01" db="EMBL/GenBank/DDBJ databases">
        <title>Draft Genome Sequence of a Mulberry Tree, Morus notabilis C.K. Schneid.</title>
        <authorList>
            <person name="He N."/>
            <person name="Zhao S."/>
        </authorList>
    </citation>
    <scope>NUCLEOTIDE SEQUENCE</scope>
</reference>
<dbReference type="SUPFAM" id="SSF48371">
    <property type="entry name" value="ARM repeat"/>
    <property type="match status" value="1"/>
</dbReference>
<dbReference type="PANTHER" id="PTHR18034:SF3">
    <property type="entry name" value="PRE-MRNA-SPLICING FACTOR CWC22 HOMOLOG"/>
    <property type="match status" value="1"/>
</dbReference>
<dbReference type="SMART" id="SM00543">
    <property type="entry name" value="MIF4G"/>
    <property type="match status" value="1"/>
</dbReference>
<accession>W9R631</accession>
<evidence type="ECO:0000256" key="1">
    <source>
        <dbReference type="ARBA" id="ARBA00004123"/>
    </source>
</evidence>
<keyword evidence="4" id="KW-0810">Translation regulation</keyword>
<evidence type="ECO:0000256" key="2">
    <source>
        <dbReference type="ARBA" id="ARBA00006856"/>
    </source>
</evidence>
<dbReference type="STRING" id="981085.W9R631"/>
<comment type="subcellular location">
    <subcellularLocation>
        <location evidence="1">Nucleus</location>
    </subcellularLocation>
</comment>
<dbReference type="GO" id="GO:0071013">
    <property type="term" value="C:catalytic step 2 spliceosome"/>
    <property type="evidence" value="ECO:0007669"/>
    <property type="project" value="TreeGrafter"/>
</dbReference>
<dbReference type="InterPro" id="IPR016024">
    <property type="entry name" value="ARM-type_fold"/>
</dbReference>
<evidence type="ECO:0000259" key="9">
    <source>
        <dbReference type="PROSITE" id="PS51366"/>
    </source>
</evidence>
<sequence length="492" mass="56449">MAEVYVPPFKLVRMTKQVQDNKSSVDFHRLTWDALQKSINGMVNKLNASNIRNIVRELISENLVRGKGLLCRSLMKSQMASPVFTDVFAALVAVIHTKFPEVSRLLLTRIILRSSMTSVEAAVRFVTECGSLLQDISPKSMQGVFERFRGILHEGETDKRVHFLIKGLFAIRKEKFKGYPAVRPELDLVKEEHQWPHGISLEDTMDADTAIDIFKPYPNFLENEKSYEEKKKIILGEASEDEEASSEASDDEDGDNESEEEENERMRIEDETGTNLVELQRTIYLTIMSSANFQEAGHKLLQIGLKLGQEMELCIMVVECCSQERTYNRMYGLLGQQFCKMNKVLSEHLGICLLKDWLIDPSLQDSIFPTEDPKNIQFAINFFTSTELGGITEDQREHLKNINTNSLPICHLSVTIDSGAYQLVSEHFPGMTRRTDDREKEKTEGTREAFARELEEVREELKKIPRLEQGMDLLLARMEELMNLQRQERQNS</sequence>
<evidence type="ECO:0000256" key="3">
    <source>
        <dbReference type="ARBA" id="ARBA00022664"/>
    </source>
</evidence>
<feature type="compositionally biased region" description="Acidic residues" evidence="8">
    <location>
        <begin position="238"/>
        <end position="263"/>
    </location>
</feature>
<dbReference type="GO" id="GO:0003723">
    <property type="term" value="F:RNA binding"/>
    <property type="evidence" value="ECO:0007669"/>
    <property type="project" value="InterPro"/>
</dbReference>
<dbReference type="Proteomes" id="UP000030645">
    <property type="component" value="Unassembled WGS sequence"/>
</dbReference>
<gene>
    <name evidence="10" type="ORF">L484_026169</name>
</gene>
<proteinExistence type="inferred from homology"/>
<keyword evidence="6" id="KW-0539">Nucleus</keyword>
<dbReference type="InterPro" id="IPR003890">
    <property type="entry name" value="MIF4G-like_typ-3"/>
</dbReference>
<dbReference type="InterPro" id="IPR003891">
    <property type="entry name" value="Initiation_fac_eIF4g_MI"/>
</dbReference>
<evidence type="ECO:0000256" key="8">
    <source>
        <dbReference type="SAM" id="MobiDB-lite"/>
    </source>
</evidence>
<protein>
    <submittedName>
        <fullName evidence="10">Pre-mRNA-splicing factor CWC22</fullName>
    </submittedName>
</protein>
<evidence type="ECO:0000256" key="6">
    <source>
        <dbReference type="ARBA" id="ARBA00023242"/>
    </source>
</evidence>
<keyword evidence="3" id="KW-0507">mRNA processing</keyword>
<feature type="coiled-coil region" evidence="7">
    <location>
        <begin position="440"/>
        <end position="491"/>
    </location>
</feature>
<dbReference type="PROSITE" id="PS51366">
    <property type="entry name" value="MI"/>
    <property type="match status" value="1"/>
</dbReference>